<comment type="caution">
    <text evidence="5">The sequence shown here is derived from an EMBL/GenBank/DDBJ whole genome shotgun (WGS) entry which is preliminary data.</text>
</comment>
<dbReference type="NCBIfam" id="NF003745">
    <property type="entry name" value="PRK05342.1"/>
    <property type="match status" value="1"/>
</dbReference>
<dbReference type="CDD" id="cd19497">
    <property type="entry name" value="RecA-like_ClpX"/>
    <property type="match status" value="1"/>
</dbReference>
<dbReference type="EMBL" id="JAGKQM010000010">
    <property type="protein sequence ID" value="KAH0906359.1"/>
    <property type="molecule type" value="Genomic_DNA"/>
</dbReference>
<evidence type="ECO:0000256" key="2">
    <source>
        <dbReference type="ARBA" id="ARBA00022840"/>
    </source>
</evidence>
<evidence type="ECO:0000313" key="6">
    <source>
        <dbReference type="Proteomes" id="UP000824890"/>
    </source>
</evidence>
<dbReference type="SMART" id="SM01086">
    <property type="entry name" value="ClpB_D2-small"/>
    <property type="match status" value="1"/>
</dbReference>
<dbReference type="InterPro" id="IPR019489">
    <property type="entry name" value="Clp_ATPase_C"/>
</dbReference>
<keyword evidence="6" id="KW-1185">Reference proteome</keyword>
<feature type="region of interest" description="Disordered" evidence="3">
    <location>
        <begin position="62"/>
        <end position="127"/>
    </location>
</feature>
<accession>A0ABQ8BNK8</accession>
<sequence length="615" mass="66443">MAAALRSNTSRETASLTLSHFRYFFFNRLHAATPHCNHRNKIASVKPMGARRGSSMGYAGVKSATLSSQGDPPDLWQPPRDGLSLRADGSSGVHLGRGGGGGSSPGAGNGTGSNSKEDSWGGSNLGSSFPTPKEICKGLDKFVIGQERAKKVLSVAVYNHYKRIYYESSQKRSTGETEGTAAKPADDDLVELEKSNILLMGPTGSGKYSDPNLAKRKHKPDTLMFTSPVLMFFFKHREDATCENFGTVCECSFCHCGCNHTDSGNSRLSFSPFFAACPFLDDQSVKCVFCDDIICQAGYVGEDVESILYKLLTVADYNVAAAQQGIVYIDEVDKITKKAESLNISRDVSGEGVQQALLKMLEGTIVNVPEKGARKHPRGDNIQIDTKDILFICGGAFVDIEKTISERRHDSSIGFGAPVRANMRAGGVTNAAVASNLMETVESSDLIAYGLIPEFVGRFPVLVSLSALTENQLMEVLTEPKNALGKQYKKMYQMNSVKLHFTETALRLIARKAITKNTGARGLRALLESILMDSMYEIPDEGTGKDMIEAVVVDEEAVEGEGRRGSGAKILRGKGALSLYLSETTKSKDSPRTTKEGSEGEIEVEAEIPSVVASM</sequence>
<keyword evidence="1" id="KW-0547">Nucleotide-binding</keyword>
<evidence type="ECO:0000259" key="4">
    <source>
        <dbReference type="SMART" id="SM01086"/>
    </source>
</evidence>
<dbReference type="PANTHER" id="PTHR48102">
    <property type="entry name" value="ATP-DEPENDENT CLP PROTEASE ATP-BINDING SUBUNIT CLPX-LIKE, MITOCHONDRIAL-RELATED"/>
    <property type="match status" value="1"/>
</dbReference>
<keyword evidence="2" id="KW-0067">ATP-binding</keyword>
<evidence type="ECO:0000256" key="1">
    <source>
        <dbReference type="ARBA" id="ARBA00022741"/>
    </source>
</evidence>
<evidence type="ECO:0000313" key="5">
    <source>
        <dbReference type="EMBL" id="KAH0906359.1"/>
    </source>
</evidence>
<dbReference type="SUPFAM" id="SSF52540">
    <property type="entry name" value="P-loop containing nucleoside triphosphate hydrolases"/>
    <property type="match status" value="1"/>
</dbReference>
<dbReference type="PANTHER" id="PTHR48102:SF6">
    <property type="entry name" value="CLP PROTEASE REGULATORY SUBUNIT CLPX1, MITOCHONDRIAL"/>
    <property type="match status" value="1"/>
</dbReference>
<protein>
    <recommendedName>
        <fullName evidence="4">Clp ATPase C-terminal domain-containing protein</fullName>
    </recommendedName>
</protein>
<dbReference type="Gene3D" id="3.40.50.300">
    <property type="entry name" value="P-loop containing nucleotide triphosphate hydrolases"/>
    <property type="match status" value="2"/>
</dbReference>
<feature type="domain" description="Clp ATPase C-terminal" evidence="4">
    <location>
        <begin position="468"/>
        <end position="564"/>
    </location>
</feature>
<proteinExistence type="predicted"/>
<organism evidence="5 6">
    <name type="scientific">Brassica napus</name>
    <name type="common">Rape</name>
    <dbReference type="NCBI Taxonomy" id="3708"/>
    <lineage>
        <taxon>Eukaryota</taxon>
        <taxon>Viridiplantae</taxon>
        <taxon>Streptophyta</taxon>
        <taxon>Embryophyta</taxon>
        <taxon>Tracheophyta</taxon>
        <taxon>Spermatophyta</taxon>
        <taxon>Magnoliopsida</taxon>
        <taxon>eudicotyledons</taxon>
        <taxon>Gunneridae</taxon>
        <taxon>Pentapetalae</taxon>
        <taxon>rosids</taxon>
        <taxon>malvids</taxon>
        <taxon>Brassicales</taxon>
        <taxon>Brassicaceae</taxon>
        <taxon>Brassiceae</taxon>
        <taxon>Brassica</taxon>
    </lineage>
</organism>
<dbReference type="Pfam" id="PF10431">
    <property type="entry name" value="ClpB_D2-small"/>
    <property type="match status" value="1"/>
</dbReference>
<feature type="compositionally biased region" description="Basic and acidic residues" evidence="3">
    <location>
        <begin position="585"/>
        <end position="598"/>
    </location>
</feature>
<feature type="region of interest" description="Disordered" evidence="3">
    <location>
        <begin position="582"/>
        <end position="615"/>
    </location>
</feature>
<dbReference type="InterPro" id="IPR027417">
    <property type="entry name" value="P-loop_NTPase"/>
</dbReference>
<name>A0ABQ8BNK8_BRANA</name>
<evidence type="ECO:0000256" key="3">
    <source>
        <dbReference type="SAM" id="MobiDB-lite"/>
    </source>
</evidence>
<dbReference type="Gene3D" id="1.10.8.60">
    <property type="match status" value="1"/>
</dbReference>
<dbReference type="Proteomes" id="UP000824890">
    <property type="component" value="Unassembled WGS sequence"/>
</dbReference>
<gene>
    <name evidence="5" type="ORF">HID58_038186</name>
</gene>
<reference evidence="5 6" key="1">
    <citation type="submission" date="2021-05" db="EMBL/GenBank/DDBJ databases">
        <title>Genome Assembly of Synthetic Allotetraploid Brassica napus Reveals Homoeologous Exchanges between Subgenomes.</title>
        <authorList>
            <person name="Davis J.T."/>
        </authorList>
    </citation>
    <scope>NUCLEOTIDE SEQUENCE [LARGE SCALE GENOMIC DNA]</scope>
    <source>
        <strain evidence="6">cv. Da-Ae</strain>
        <tissue evidence="5">Seedling</tissue>
    </source>
</reference>
<dbReference type="InterPro" id="IPR003959">
    <property type="entry name" value="ATPase_AAA_core"/>
</dbReference>
<feature type="compositionally biased region" description="Gly residues" evidence="3">
    <location>
        <begin position="95"/>
        <end position="111"/>
    </location>
</feature>
<dbReference type="Pfam" id="PF07724">
    <property type="entry name" value="AAA_2"/>
    <property type="match status" value="1"/>
</dbReference>
<dbReference type="InterPro" id="IPR050052">
    <property type="entry name" value="ATP-dep_Clp_protease_ClpX"/>
</dbReference>